<evidence type="ECO:0000256" key="1">
    <source>
        <dbReference type="SAM" id="MobiDB-lite"/>
    </source>
</evidence>
<accession>A0A1V3WBT2</accession>
<comment type="caution">
    <text evidence="2">The sequence shown here is derived from an EMBL/GenBank/DDBJ whole genome shotgun (WGS) entry which is preliminary data.</text>
</comment>
<dbReference type="AlphaFoldDB" id="A0A1V3WBT2"/>
<feature type="region of interest" description="Disordered" evidence="1">
    <location>
        <begin position="1"/>
        <end position="49"/>
    </location>
</feature>
<sequence>MAGDLGRAAIQGRPLAALGPGSGSQRVSNRTTTRRAARSVTRCAPRLDS</sequence>
<evidence type="ECO:0000313" key="2">
    <source>
        <dbReference type="EMBL" id="OOK64218.1"/>
    </source>
</evidence>
<dbReference type="EMBL" id="MVBM01000013">
    <property type="protein sequence ID" value="OOK64218.1"/>
    <property type="molecule type" value="Genomic_DNA"/>
</dbReference>
<evidence type="ECO:0000313" key="3">
    <source>
        <dbReference type="Proteomes" id="UP000189229"/>
    </source>
</evidence>
<organism evidence="2 3">
    <name type="scientific">Mycobacterium kansasii</name>
    <dbReference type="NCBI Taxonomy" id="1768"/>
    <lineage>
        <taxon>Bacteria</taxon>
        <taxon>Bacillati</taxon>
        <taxon>Actinomycetota</taxon>
        <taxon>Actinomycetes</taxon>
        <taxon>Mycobacteriales</taxon>
        <taxon>Mycobacteriaceae</taxon>
        <taxon>Mycobacterium</taxon>
    </lineage>
</organism>
<dbReference type="Proteomes" id="UP000189229">
    <property type="component" value="Unassembled WGS sequence"/>
</dbReference>
<name>A0A1V3WBT2_MYCKA</name>
<gene>
    <name evidence="2" type="ORF">BZL30_9198</name>
</gene>
<reference evidence="2 3" key="1">
    <citation type="submission" date="2017-02" db="EMBL/GenBank/DDBJ databases">
        <title>Complete genome sequences of Mycobacterium kansasii strains isolated from rhesus macaques.</title>
        <authorList>
            <person name="Panda A."/>
            <person name="Nagaraj S."/>
            <person name="Zhao X."/>
            <person name="Tettelin H."/>
            <person name="Detolla L.J."/>
        </authorList>
    </citation>
    <scope>NUCLEOTIDE SEQUENCE [LARGE SCALE GENOMIC DNA]</scope>
    <source>
        <strain evidence="2 3">11-3813</strain>
    </source>
</reference>
<proteinExistence type="predicted"/>
<protein>
    <submittedName>
        <fullName evidence="2">Uncharacterized protein</fullName>
    </submittedName>
</protein>